<keyword evidence="7" id="KW-0539">Nucleus</keyword>
<keyword evidence="4" id="KW-0347">Helicase</keyword>
<name>A0A8S9N8Q4_BRACR</name>
<dbReference type="InterPro" id="IPR001650">
    <property type="entry name" value="Helicase_C-like"/>
</dbReference>
<dbReference type="GO" id="GO:0080188">
    <property type="term" value="P:gene silencing by siRNA-directed DNA methylation"/>
    <property type="evidence" value="ECO:0007669"/>
    <property type="project" value="InterPro"/>
</dbReference>
<evidence type="ECO:0000256" key="6">
    <source>
        <dbReference type="ARBA" id="ARBA00023125"/>
    </source>
</evidence>
<protein>
    <submittedName>
        <fullName evidence="11">Uncharacterized protein</fullName>
    </submittedName>
</protein>
<dbReference type="SUPFAM" id="SSF52540">
    <property type="entry name" value="P-loop containing nucleoside triphosphate hydrolases"/>
    <property type="match status" value="2"/>
</dbReference>
<dbReference type="Proteomes" id="UP000712600">
    <property type="component" value="Unassembled WGS sequence"/>
</dbReference>
<keyword evidence="6" id="KW-0238">DNA-binding</keyword>
<dbReference type="InterPro" id="IPR038718">
    <property type="entry name" value="SNF2-like_sf"/>
</dbReference>
<feature type="region of interest" description="Disordered" evidence="8">
    <location>
        <begin position="498"/>
        <end position="552"/>
    </location>
</feature>
<dbReference type="GO" id="GO:0004386">
    <property type="term" value="F:helicase activity"/>
    <property type="evidence" value="ECO:0007669"/>
    <property type="project" value="UniProtKB-KW"/>
</dbReference>
<keyword evidence="3" id="KW-0378">Hydrolase</keyword>
<feature type="compositionally biased region" description="Basic residues" evidence="8">
    <location>
        <begin position="509"/>
        <end position="518"/>
    </location>
</feature>
<evidence type="ECO:0000259" key="10">
    <source>
        <dbReference type="PROSITE" id="PS51194"/>
    </source>
</evidence>
<dbReference type="InterPro" id="IPR014001">
    <property type="entry name" value="Helicase_ATP-bd"/>
</dbReference>
<keyword evidence="2" id="KW-0547">Nucleotide-binding</keyword>
<dbReference type="InterPro" id="IPR002156">
    <property type="entry name" value="RNaseH_domain"/>
</dbReference>
<dbReference type="Pfam" id="PF13456">
    <property type="entry name" value="RVT_3"/>
    <property type="match status" value="2"/>
</dbReference>
<dbReference type="GO" id="GO:0005524">
    <property type="term" value="F:ATP binding"/>
    <property type="evidence" value="ECO:0007669"/>
    <property type="project" value="UniProtKB-KW"/>
</dbReference>
<gene>
    <name evidence="11" type="ORF">F2Q69_00053523</name>
</gene>
<dbReference type="PROSITE" id="PS51194">
    <property type="entry name" value="HELICASE_CTER"/>
    <property type="match status" value="1"/>
</dbReference>
<organism evidence="11 12">
    <name type="scientific">Brassica cretica</name>
    <name type="common">Mustard</name>
    <dbReference type="NCBI Taxonomy" id="69181"/>
    <lineage>
        <taxon>Eukaryota</taxon>
        <taxon>Viridiplantae</taxon>
        <taxon>Streptophyta</taxon>
        <taxon>Embryophyta</taxon>
        <taxon>Tracheophyta</taxon>
        <taxon>Spermatophyta</taxon>
        <taxon>Magnoliopsida</taxon>
        <taxon>eudicotyledons</taxon>
        <taxon>Gunneridae</taxon>
        <taxon>Pentapetalae</taxon>
        <taxon>rosids</taxon>
        <taxon>malvids</taxon>
        <taxon>Brassicales</taxon>
        <taxon>Brassicaceae</taxon>
        <taxon>Brassiceae</taxon>
        <taxon>Brassica</taxon>
    </lineage>
</organism>
<keyword evidence="5" id="KW-0067">ATP-binding</keyword>
<accession>A0A8S9N8Q4</accession>
<feature type="non-terminal residue" evidence="11">
    <location>
        <position position="1"/>
    </location>
</feature>
<evidence type="ECO:0000313" key="11">
    <source>
        <dbReference type="EMBL" id="KAF3490192.1"/>
    </source>
</evidence>
<evidence type="ECO:0000256" key="3">
    <source>
        <dbReference type="ARBA" id="ARBA00022801"/>
    </source>
</evidence>
<dbReference type="InterPro" id="IPR000330">
    <property type="entry name" value="SNF2_N"/>
</dbReference>
<dbReference type="CDD" id="cd18793">
    <property type="entry name" value="SF2_C_SNF"/>
    <property type="match status" value="1"/>
</dbReference>
<feature type="domain" description="Helicase C-terminal" evidence="10">
    <location>
        <begin position="1281"/>
        <end position="1434"/>
    </location>
</feature>
<evidence type="ECO:0000256" key="2">
    <source>
        <dbReference type="ARBA" id="ARBA00022741"/>
    </source>
</evidence>
<evidence type="ECO:0000256" key="5">
    <source>
        <dbReference type="ARBA" id="ARBA00022840"/>
    </source>
</evidence>
<dbReference type="PANTHER" id="PTHR45821:SF5">
    <property type="entry name" value="SNF2 DOMAIN-CONTAINING PROTEIN CLASSY 4"/>
    <property type="match status" value="1"/>
</dbReference>
<dbReference type="InterPro" id="IPR027417">
    <property type="entry name" value="P-loop_NTPase"/>
</dbReference>
<dbReference type="SMART" id="SM00487">
    <property type="entry name" value="DEXDc"/>
    <property type="match status" value="1"/>
</dbReference>
<dbReference type="Pfam" id="PF00176">
    <property type="entry name" value="SNF2-rel_dom"/>
    <property type="match status" value="1"/>
</dbReference>
<evidence type="ECO:0000256" key="4">
    <source>
        <dbReference type="ARBA" id="ARBA00022806"/>
    </source>
</evidence>
<evidence type="ECO:0000256" key="7">
    <source>
        <dbReference type="ARBA" id="ARBA00023242"/>
    </source>
</evidence>
<feature type="domain" description="Helicase ATP-binding" evidence="9">
    <location>
        <begin position="945"/>
        <end position="1143"/>
    </location>
</feature>
<proteinExistence type="predicted"/>
<sequence length="1479" mass="169455">KALLAKQAWRLMSCPSTLLARVYKAKYYRKVDFMEAGCYPTSSYVWKSIIQTQPLISQGTRWIVGDGDHVMFWKDKWLPQSNLLIPKTPGTFAYPHLLVKDLFIPGTKVWDEQKLRNLIEERDVTIVLSIRPSTTGAHLDYKTWMEEMIKANVHTEQPQRSKINSIQEVHRPETKDYCIVDASWISPTDKAGIGWSLHSREGTLHIRGSSAIHQTISPLVAEASAMLLAVQQMVKLSYKKVMVYKAKYYRKVDFMEAGCYPTSSYAWKSIIQTQPLISQGTRWIVGDGDHVRFWKDKWLPQSNLLIPKTPGTFAYPHLLVKDLFIPGTKVWDEQKLRNLIEERDVTIVLSIRPSTTCAHLDYKIWMEEMIKANVHTEQPQRSKINSIQEVHRPETKDYCIVDASWISPTDKAGIGWSLHSREGTLHIRGSSAIHQTISPLVAEASAMLLAVQQMVKLSYKKVMVFDFTPSPMDMTTCVGRRTRSRTESYLNDLLNQSKGVSVADQSKSRTGRREKKRAPAPLRDSCSPEKSKRRRKRKRKDDDDVEFVGTIYPKGKREKEHVVVAEDDNVGSPSLIALSSESDRACGVTVHDAMGDDDGDVEFVRTIYPEDVDSSDYTEKSSDSSYYAESSDSGEDDEFGGARDTATVKKKSPSKRVYTREKRKTSYRKNDLDVSDLLAKSIWQRKKIVEEDIFSEDETAEVDTREDPIVRERSSEKVHEQRKRRRFHLEKKKNHSSVVDLLGNSFENFDVGENPWVSPPINLRFGCEEPEPVEKTEEEKEVDRLWQDMALALSLEGLHSSTYFKNGDVSCSNGKHDFVLDEEIGLKCRYCSYVSVEMKDVSPAMFLICSFLCIAQDKYRANVKYRDTVNYKKTCRNKGDPLLDSLDSEASGHNSNLASLKKIQGTVWEYIPDIKNTLYPHQQEGFEFMWKNLAGTTKLDELKSSSVVKESGGCIISHSPGTGKTRLTIVFLQSYLQQFPDSLPVVIAPASLLLTWEEEFKKWNSNIPFYNMSNQELSGLENPSAVSLLKGSRQHRSKKDSVRMVKLYSWRNKKSILGISYSLYEKLTGNKCASGETQKFRKMLLDFPGLLVLDEGHTPRNHNSCIWKVLTEVKTEKRIILSGTPFQNNFKELSNVLCLTRPAYKDKISSRLQELTRLSQEGKNGRFDEEIGIVELKDMISPFVHVHKGNILRESLPGLRDCVVVLNAPFQQAKILTRIDHSQKTLELEHKLSAVSVHPSLYLQRKQTDKERLTIGPVVLKSLERLTLDSKEGAKTRFLIDFIRFSDTVKEKVLVFSQHIDTLKLIRDQLSAVFGWTEGEEILYMHGQLQQKFRQRLINNFNKSDSKSKVLLASTKACSEGINLVGASRVVLLDVDWNPSVERQAISRAYRIGQKRVVYTYHLMVKGTTEWDKYCKQNKKHRISEMVFSPTNEKDKLIENEVVSEDKILDEMVRHEKLKDMFEKILYRKKESDMFTNIL</sequence>
<dbReference type="Pfam" id="PF00271">
    <property type="entry name" value="Helicase_C"/>
    <property type="match status" value="1"/>
</dbReference>
<reference evidence="11" key="1">
    <citation type="submission" date="2019-12" db="EMBL/GenBank/DDBJ databases">
        <title>Genome sequencing and annotation of Brassica cretica.</title>
        <authorList>
            <person name="Studholme D.J."/>
            <person name="Sarris P."/>
        </authorList>
    </citation>
    <scope>NUCLEOTIDE SEQUENCE</scope>
    <source>
        <strain evidence="11">PFS-109/04</strain>
        <tissue evidence="11">Leaf</tissue>
    </source>
</reference>
<evidence type="ECO:0000256" key="1">
    <source>
        <dbReference type="ARBA" id="ARBA00004123"/>
    </source>
</evidence>
<dbReference type="EMBL" id="QGKX02002183">
    <property type="protein sequence ID" value="KAF3490192.1"/>
    <property type="molecule type" value="Genomic_DNA"/>
</dbReference>
<dbReference type="PROSITE" id="PS51192">
    <property type="entry name" value="HELICASE_ATP_BIND_1"/>
    <property type="match status" value="1"/>
</dbReference>
<evidence type="ECO:0000256" key="8">
    <source>
        <dbReference type="SAM" id="MobiDB-lite"/>
    </source>
</evidence>
<dbReference type="CDD" id="cd18007">
    <property type="entry name" value="DEXHc_ATRX-like"/>
    <property type="match status" value="1"/>
</dbReference>
<dbReference type="Gene3D" id="3.40.50.10810">
    <property type="entry name" value="Tandem AAA-ATPase domain"/>
    <property type="match status" value="1"/>
</dbReference>
<dbReference type="InterPro" id="IPR044567">
    <property type="entry name" value="CLSY/DRD1"/>
</dbReference>
<comment type="subcellular location">
    <subcellularLocation>
        <location evidence="1">Nucleus</location>
    </subcellularLocation>
</comment>
<dbReference type="GO" id="GO:0005634">
    <property type="term" value="C:nucleus"/>
    <property type="evidence" value="ECO:0007669"/>
    <property type="project" value="UniProtKB-SubCell"/>
</dbReference>
<feature type="region of interest" description="Disordered" evidence="8">
    <location>
        <begin position="610"/>
        <end position="663"/>
    </location>
</feature>
<dbReference type="FunFam" id="3.40.50.300:FF:002151">
    <property type="entry name" value="SNF2 domain-containing protein CLASSY 3"/>
    <property type="match status" value="1"/>
</dbReference>
<dbReference type="GO" id="GO:0004523">
    <property type="term" value="F:RNA-DNA hybrid ribonuclease activity"/>
    <property type="evidence" value="ECO:0007669"/>
    <property type="project" value="InterPro"/>
</dbReference>
<evidence type="ECO:0000259" key="9">
    <source>
        <dbReference type="PROSITE" id="PS51192"/>
    </source>
</evidence>
<evidence type="ECO:0000313" key="12">
    <source>
        <dbReference type="Proteomes" id="UP000712600"/>
    </source>
</evidence>
<dbReference type="InterPro" id="IPR049730">
    <property type="entry name" value="SNF2/RAD54-like_C"/>
</dbReference>
<dbReference type="SMART" id="SM00490">
    <property type="entry name" value="HELICc"/>
    <property type="match status" value="1"/>
</dbReference>
<dbReference type="PANTHER" id="PTHR45821">
    <property type="entry name" value="SNF2 DOMAIN-CONTAINING PROTEIN CLASSY 2-RELATED"/>
    <property type="match status" value="1"/>
</dbReference>
<comment type="caution">
    <text evidence="11">The sequence shown here is derived from an EMBL/GenBank/DDBJ whole genome shotgun (WGS) entry which is preliminary data.</text>
</comment>
<dbReference type="Gene3D" id="3.40.50.300">
    <property type="entry name" value="P-loop containing nucleotide triphosphate hydrolases"/>
    <property type="match status" value="1"/>
</dbReference>
<dbReference type="GO" id="GO:0003677">
    <property type="term" value="F:DNA binding"/>
    <property type="evidence" value="ECO:0007669"/>
    <property type="project" value="UniProtKB-KW"/>
</dbReference>